<feature type="region of interest" description="Disordered" evidence="1">
    <location>
        <begin position="42"/>
        <end position="76"/>
    </location>
</feature>
<feature type="region of interest" description="Disordered" evidence="1">
    <location>
        <begin position="156"/>
        <end position="278"/>
    </location>
</feature>
<evidence type="ECO:0000313" key="3">
    <source>
        <dbReference type="Proteomes" id="UP000799439"/>
    </source>
</evidence>
<protein>
    <submittedName>
        <fullName evidence="2">Uncharacterized protein</fullName>
    </submittedName>
</protein>
<feature type="compositionally biased region" description="Polar residues" evidence="1">
    <location>
        <begin position="50"/>
        <end position="76"/>
    </location>
</feature>
<feature type="compositionally biased region" description="Low complexity" evidence="1">
    <location>
        <begin position="157"/>
        <end position="166"/>
    </location>
</feature>
<reference evidence="2" key="1">
    <citation type="journal article" date="2020" name="Stud. Mycol.">
        <title>101 Dothideomycetes genomes: a test case for predicting lifestyles and emergence of pathogens.</title>
        <authorList>
            <person name="Haridas S."/>
            <person name="Albert R."/>
            <person name="Binder M."/>
            <person name="Bloem J."/>
            <person name="Labutti K."/>
            <person name="Salamov A."/>
            <person name="Andreopoulos B."/>
            <person name="Baker S."/>
            <person name="Barry K."/>
            <person name="Bills G."/>
            <person name="Bluhm B."/>
            <person name="Cannon C."/>
            <person name="Castanera R."/>
            <person name="Culley D."/>
            <person name="Daum C."/>
            <person name="Ezra D."/>
            <person name="Gonzalez J."/>
            <person name="Henrissat B."/>
            <person name="Kuo A."/>
            <person name="Liang C."/>
            <person name="Lipzen A."/>
            <person name="Lutzoni F."/>
            <person name="Magnuson J."/>
            <person name="Mondo S."/>
            <person name="Nolan M."/>
            <person name="Ohm R."/>
            <person name="Pangilinan J."/>
            <person name="Park H.-J."/>
            <person name="Ramirez L."/>
            <person name="Alfaro M."/>
            <person name="Sun H."/>
            <person name="Tritt A."/>
            <person name="Yoshinaga Y."/>
            <person name="Zwiers L.-H."/>
            <person name="Turgeon B."/>
            <person name="Goodwin S."/>
            <person name="Spatafora J."/>
            <person name="Crous P."/>
            <person name="Grigoriev I."/>
        </authorList>
    </citation>
    <scope>NUCLEOTIDE SEQUENCE</scope>
    <source>
        <strain evidence="2">CBS 260.36</strain>
    </source>
</reference>
<feature type="compositionally biased region" description="Polar residues" evidence="1">
    <location>
        <begin position="217"/>
        <end position="226"/>
    </location>
</feature>
<feature type="compositionally biased region" description="Low complexity" evidence="1">
    <location>
        <begin position="306"/>
        <end position="317"/>
    </location>
</feature>
<evidence type="ECO:0000313" key="2">
    <source>
        <dbReference type="EMBL" id="KAF2152048.1"/>
    </source>
</evidence>
<gene>
    <name evidence="2" type="ORF">K461DRAFT_294904</name>
</gene>
<evidence type="ECO:0000256" key="1">
    <source>
        <dbReference type="SAM" id="MobiDB-lite"/>
    </source>
</evidence>
<feature type="compositionally biased region" description="Basic residues" evidence="1">
    <location>
        <begin position="188"/>
        <end position="199"/>
    </location>
</feature>
<keyword evidence="3" id="KW-1185">Reference proteome</keyword>
<feature type="region of interest" description="Disordered" evidence="1">
    <location>
        <begin position="294"/>
        <end position="377"/>
    </location>
</feature>
<comment type="caution">
    <text evidence="2">The sequence shown here is derived from an EMBL/GenBank/DDBJ whole genome shotgun (WGS) entry which is preliminary data.</text>
</comment>
<dbReference type="AlphaFoldDB" id="A0A9P4IY60"/>
<organism evidence="2 3">
    <name type="scientific">Myriangium duriaei CBS 260.36</name>
    <dbReference type="NCBI Taxonomy" id="1168546"/>
    <lineage>
        <taxon>Eukaryota</taxon>
        <taxon>Fungi</taxon>
        <taxon>Dikarya</taxon>
        <taxon>Ascomycota</taxon>
        <taxon>Pezizomycotina</taxon>
        <taxon>Dothideomycetes</taxon>
        <taxon>Dothideomycetidae</taxon>
        <taxon>Myriangiales</taxon>
        <taxon>Myriangiaceae</taxon>
        <taxon>Myriangium</taxon>
    </lineage>
</organism>
<feature type="compositionally biased region" description="Polar residues" evidence="1">
    <location>
        <begin position="170"/>
        <end position="181"/>
    </location>
</feature>
<sequence length="377" mass="40861">MPSNKKDPPEVKFARNKLIYVLGAFILGLLCTTHPKRYFQDPDHSDGVNGASSLSRYSPSAESSSTRHSKTSTGSSLARLLNRRKNDEHAFKQAQKAAKPLALACTRVPGEPKHSTSAVPIIVEMSEPVHSAGATPTSASLKQLPIGAGYAETLLFSSPSRTPTESRSSDQSTKANDSPKTPGTPDAHRRRPIFRRGRSVRSSANDAAEVPSLHQVLLNTPVRQSPPSTPLSVLGIGRMKDPPIEHDQEGHQQAPRPMSSSFSERIDFNGSPRPESMGVSYKRKAFFSGLWTRRPGSKSEASTFETPTPLVSPSSTPGNPAVTPVQSRQSYFPKNHHRYRDSPAAFSPGISPSNDGLISSDLPESPHQVSPHTRQRA</sequence>
<dbReference type="EMBL" id="ML996087">
    <property type="protein sequence ID" value="KAF2152048.1"/>
    <property type="molecule type" value="Genomic_DNA"/>
</dbReference>
<dbReference type="Proteomes" id="UP000799439">
    <property type="component" value="Unassembled WGS sequence"/>
</dbReference>
<accession>A0A9P4IY60</accession>
<feature type="compositionally biased region" description="Basic and acidic residues" evidence="1">
    <location>
        <begin position="238"/>
        <end position="250"/>
    </location>
</feature>
<name>A0A9P4IY60_9PEZI</name>
<proteinExistence type="predicted"/>
<feature type="compositionally biased region" description="Polar residues" evidence="1">
    <location>
        <begin position="367"/>
        <end position="377"/>
    </location>
</feature>
<dbReference type="OrthoDB" id="5596395at2759"/>